<feature type="region of interest" description="Disordered" evidence="1">
    <location>
        <begin position="292"/>
        <end position="346"/>
    </location>
</feature>
<evidence type="ECO:0000313" key="4">
    <source>
        <dbReference type="Proteomes" id="UP000298416"/>
    </source>
</evidence>
<feature type="compositionally biased region" description="Polar residues" evidence="1">
    <location>
        <begin position="363"/>
        <end position="379"/>
    </location>
</feature>
<reference evidence="3" key="1">
    <citation type="submission" date="2018-01" db="EMBL/GenBank/DDBJ databases">
        <authorList>
            <person name="Mao J.F."/>
        </authorList>
    </citation>
    <scope>NUCLEOTIDE SEQUENCE</scope>
    <source>
        <strain evidence="3">Huo1</strain>
        <tissue evidence="3">Leaf</tissue>
    </source>
</reference>
<dbReference type="Pfam" id="PF25896">
    <property type="entry name" value="HTH_AT3G52170"/>
    <property type="match status" value="1"/>
</dbReference>
<feature type="compositionally biased region" description="Basic and acidic residues" evidence="1">
    <location>
        <begin position="304"/>
        <end position="315"/>
    </location>
</feature>
<feature type="compositionally biased region" description="Polar residues" evidence="1">
    <location>
        <begin position="259"/>
        <end position="268"/>
    </location>
</feature>
<gene>
    <name evidence="3" type="ORF">SASPL_128133</name>
</gene>
<comment type="caution">
    <text evidence="3">The sequence shown here is derived from an EMBL/GenBank/DDBJ whole genome shotgun (WGS) entry which is preliminary data.</text>
</comment>
<dbReference type="Proteomes" id="UP000298416">
    <property type="component" value="Unassembled WGS sequence"/>
</dbReference>
<dbReference type="AlphaFoldDB" id="A0A8X8X8Z2"/>
<dbReference type="InterPro" id="IPR058941">
    <property type="entry name" value="HTH_AT3G52170-like"/>
</dbReference>
<evidence type="ECO:0000256" key="1">
    <source>
        <dbReference type="SAM" id="MobiDB-lite"/>
    </source>
</evidence>
<feature type="domain" description="AT3G52170-like helix-turn-helix" evidence="2">
    <location>
        <begin position="31"/>
        <end position="79"/>
    </location>
</feature>
<dbReference type="EMBL" id="PNBA02000010">
    <property type="protein sequence ID" value="KAG6410085.1"/>
    <property type="molecule type" value="Genomic_DNA"/>
</dbReference>
<sequence>MQAVKVGWAGQAFALASSNDSGGKKTRVRRSKEERKLIAESFIKKYQNSNDGNFPSLNLTHKEVGGSFYTVREIVREIIQENRVLAPPKVSQEEHGLSGLLEQHPLGSISMEPTVDLSVSDSGDVVTHITPNDIQFSSAENVTAFSEYYKLAEQNGGSDRICESCHVPSHYREKSVEEVSNSPQTKSHKLEEIIVKGFLVADHNNNIDEGRAGQMLSYEQYRVKNEHTDFKEKEFGERINNEPTAIKSLNQEKREAETVESSPSFRSHTNSEIVVETFPLRPVPTTIDKMAEESSKVQEAAETLEDKGMEQEKKTFTQSSSSFVSKKGDDNRHPDSTVEANGENRDAKVVLNLQGPSLENAKHTSLSKPNELDTGSSGELESKDSLPDVAKASGSCKTLISEDSTAVVGKSRGRNDNSLAKGNNPTLDRINLQTWDSAARKSPQPESNLLLALVKSIISSFVKFWTE</sequence>
<protein>
    <recommendedName>
        <fullName evidence="2">AT3G52170-like helix-turn-helix domain-containing protein</fullName>
    </recommendedName>
</protein>
<dbReference type="InterPro" id="IPR058942">
    <property type="entry name" value="AT3G52170-like"/>
</dbReference>
<dbReference type="OrthoDB" id="787154at2759"/>
<reference evidence="3" key="2">
    <citation type="submission" date="2020-08" db="EMBL/GenBank/DDBJ databases">
        <title>Plant Genome Project.</title>
        <authorList>
            <person name="Zhang R.-G."/>
        </authorList>
    </citation>
    <scope>NUCLEOTIDE SEQUENCE</scope>
    <source>
        <strain evidence="3">Huo1</strain>
        <tissue evidence="3">Leaf</tissue>
    </source>
</reference>
<proteinExistence type="predicted"/>
<keyword evidence="4" id="KW-1185">Reference proteome</keyword>
<feature type="compositionally biased region" description="Basic and acidic residues" evidence="1">
    <location>
        <begin position="326"/>
        <end position="346"/>
    </location>
</feature>
<organism evidence="3">
    <name type="scientific">Salvia splendens</name>
    <name type="common">Scarlet sage</name>
    <dbReference type="NCBI Taxonomy" id="180675"/>
    <lineage>
        <taxon>Eukaryota</taxon>
        <taxon>Viridiplantae</taxon>
        <taxon>Streptophyta</taxon>
        <taxon>Embryophyta</taxon>
        <taxon>Tracheophyta</taxon>
        <taxon>Spermatophyta</taxon>
        <taxon>Magnoliopsida</taxon>
        <taxon>eudicotyledons</taxon>
        <taxon>Gunneridae</taxon>
        <taxon>Pentapetalae</taxon>
        <taxon>asterids</taxon>
        <taxon>lamiids</taxon>
        <taxon>Lamiales</taxon>
        <taxon>Lamiaceae</taxon>
        <taxon>Nepetoideae</taxon>
        <taxon>Mentheae</taxon>
        <taxon>Salviinae</taxon>
        <taxon>Salvia</taxon>
        <taxon>Salvia subgen. Calosphace</taxon>
        <taxon>core Calosphace</taxon>
    </lineage>
</organism>
<dbReference type="PANTHER" id="PTHR34568:SF1">
    <property type="entry name" value="DNA BINDING PROTEIN"/>
    <property type="match status" value="1"/>
</dbReference>
<dbReference type="PANTHER" id="PTHR34568">
    <property type="entry name" value="RRM DOMAIN-CONTAINING PROTEIN"/>
    <property type="match status" value="1"/>
</dbReference>
<feature type="region of interest" description="Disordered" evidence="1">
    <location>
        <begin position="358"/>
        <end position="388"/>
    </location>
</feature>
<name>A0A8X8X8Z2_SALSN</name>
<evidence type="ECO:0000259" key="2">
    <source>
        <dbReference type="Pfam" id="PF25896"/>
    </source>
</evidence>
<feature type="region of interest" description="Disordered" evidence="1">
    <location>
        <begin position="244"/>
        <end position="268"/>
    </location>
</feature>
<evidence type="ECO:0000313" key="3">
    <source>
        <dbReference type="EMBL" id="KAG6410085.1"/>
    </source>
</evidence>
<accession>A0A8X8X8Z2</accession>